<dbReference type="PANTHER" id="PTHR16445:SF0">
    <property type="entry name" value="GENE 5617-RELATED"/>
    <property type="match status" value="1"/>
</dbReference>
<dbReference type="EMBL" id="JACASE010000005">
    <property type="protein sequence ID" value="KAF6464185.1"/>
    <property type="molecule type" value="Genomic_DNA"/>
</dbReference>
<evidence type="ECO:0000313" key="1">
    <source>
        <dbReference type="EMBL" id="KAF6464185.1"/>
    </source>
</evidence>
<evidence type="ECO:0000313" key="2">
    <source>
        <dbReference type="Proteomes" id="UP000593571"/>
    </source>
</evidence>
<protein>
    <submittedName>
        <fullName evidence="1">Uncharacterized protein</fullName>
    </submittedName>
</protein>
<dbReference type="AlphaFoldDB" id="A0A7J8GX08"/>
<name>A0A7J8GX08_ROUAE</name>
<accession>A0A7J8GX08</accession>
<dbReference type="InterPro" id="IPR031487">
    <property type="entry name" value="DUF4687"/>
</dbReference>
<comment type="caution">
    <text evidence="1">The sequence shown here is derived from an EMBL/GenBank/DDBJ whole genome shotgun (WGS) entry which is preliminary data.</text>
</comment>
<gene>
    <name evidence="1" type="ORF">HJG63_001661</name>
</gene>
<dbReference type="Proteomes" id="UP000593571">
    <property type="component" value="Unassembled WGS sequence"/>
</dbReference>
<sequence>MVLNHVSMSAGDQGNGVAYRSTRGDHSPSALALVMVSGDSFLVTRPEAVLPGPTLREAVRPSIRTENRRAAAGAWGPTRFIKGRDLDGRNRRRQSRFSPYPTPGVKLDILRSVLQQRLIAFGGVIAAGGLSS</sequence>
<reference evidence="1 2" key="1">
    <citation type="journal article" date="2020" name="Nature">
        <title>Six reference-quality genomes reveal evolution of bat adaptations.</title>
        <authorList>
            <person name="Jebb D."/>
            <person name="Huang Z."/>
            <person name="Pippel M."/>
            <person name="Hughes G.M."/>
            <person name="Lavrichenko K."/>
            <person name="Devanna P."/>
            <person name="Winkler S."/>
            <person name="Jermiin L.S."/>
            <person name="Skirmuntt E.C."/>
            <person name="Katzourakis A."/>
            <person name="Burkitt-Gray L."/>
            <person name="Ray D.A."/>
            <person name="Sullivan K.A.M."/>
            <person name="Roscito J.G."/>
            <person name="Kirilenko B.M."/>
            <person name="Davalos L.M."/>
            <person name="Corthals A.P."/>
            <person name="Power M.L."/>
            <person name="Jones G."/>
            <person name="Ransome R.D."/>
            <person name="Dechmann D.K.N."/>
            <person name="Locatelli A.G."/>
            <person name="Puechmaille S.J."/>
            <person name="Fedrigo O."/>
            <person name="Jarvis E.D."/>
            <person name="Hiller M."/>
            <person name="Vernes S.C."/>
            <person name="Myers E.W."/>
            <person name="Teeling E.C."/>
        </authorList>
    </citation>
    <scope>NUCLEOTIDE SEQUENCE [LARGE SCALE GENOMIC DNA]</scope>
    <source>
        <strain evidence="1">MRouAeg1</strain>
        <tissue evidence="1">Muscle</tissue>
    </source>
</reference>
<organism evidence="1 2">
    <name type="scientific">Rousettus aegyptiacus</name>
    <name type="common">Egyptian fruit bat</name>
    <name type="synonym">Pteropus aegyptiacus</name>
    <dbReference type="NCBI Taxonomy" id="9407"/>
    <lineage>
        <taxon>Eukaryota</taxon>
        <taxon>Metazoa</taxon>
        <taxon>Chordata</taxon>
        <taxon>Craniata</taxon>
        <taxon>Vertebrata</taxon>
        <taxon>Euteleostomi</taxon>
        <taxon>Mammalia</taxon>
        <taxon>Eutheria</taxon>
        <taxon>Laurasiatheria</taxon>
        <taxon>Chiroptera</taxon>
        <taxon>Yinpterochiroptera</taxon>
        <taxon>Pteropodoidea</taxon>
        <taxon>Pteropodidae</taxon>
        <taxon>Rousettinae</taxon>
        <taxon>Rousettus</taxon>
    </lineage>
</organism>
<dbReference type="OrthoDB" id="9681738at2759"/>
<keyword evidence="2" id="KW-1185">Reference proteome</keyword>
<proteinExistence type="predicted"/>
<dbReference type="PANTHER" id="PTHR16445">
    <property type="entry name" value="SIMILAR TO HYPOTHETICAL PROTEIN FLJ20010"/>
    <property type="match status" value="1"/>
</dbReference>
<dbReference type="Pfam" id="PF15747">
    <property type="entry name" value="DUF4687"/>
    <property type="match status" value="1"/>
</dbReference>